<organism evidence="2">
    <name type="scientific">bioreactor metagenome</name>
    <dbReference type="NCBI Taxonomy" id="1076179"/>
    <lineage>
        <taxon>unclassified sequences</taxon>
        <taxon>metagenomes</taxon>
        <taxon>ecological metagenomes</taxon>
    </lineage>
</organism>
<accession>A0A645GN34</accession>
<name>A0A645GN34_9ZZZZ</name>
<gene>
    <name evidence="2" type="ORF">SDC9_174733</name>
</gene>
<dbReference type="EMBL" id="VSSQ01077136">
    <property type="protein sequence ID" value="MPN27302.1"/>
    <property type="molecule type" value="Genomic_DNA"/>
</dbReference>
<feature type="compositionally biased region" description="Basic and acidic residues" evidence="1">
    <location>
        <begin position="13"/>
        <end position="32"/>
    </location>
</feature>
<comment type="caution">
    <text evidence="2">The sequence shown here is derived from an EMBL/GenBank/DDBJ whole genome shotgun (WGS) entry which is preliminary data.</text>
</comment>
<evidence type="ECO:0000256" key="1">
    <source>
        <dbReference type="SAM" id="MobiDB-lite"/>
    </source>
</evidence>
<reference evidence="2" key="1">
    <citation type="submission" date="2019-08" db="EMBL/GenBank/DDBJ databases">
        <authorList>
            <person name="Kucharzyk K."/>
            <person name="Murdoch R.W."/>
            <person name="Higgins S."/>
            <person name="Loffler F."/>
        </authorList>
    </citation>
    <scope>NUCLEOTIDE SEQUENCE</scope>
</reference>
<proteinExistence type="predicted"/>
<feature type="region of interest" description="Disordered" evidence="1">
    <location>
        <begin position="1"/>
        <end position="50"/>
    </location>
</feature>
<evidence type="ECO:0000313" key="2">
    <source>
        <dbReference type="EMBL" id="MPN27302.1"/>
    </source>
</evidence>
<protein>
    <submittedName>
        <fullName evidence="2">Uncharacterized protein</fullName>
    </submittedName>
</protein>
<feature type="compositionally biased region" description="Basic and acidic residues" evidence="1">
    <location>
        <begin position="41"/>
        <end position="50"/>
    </location>
</feature>
<sequence length="96" mass="10509">MAHALQPAVEQAFEDHANQCRGDDGEEQRGEEAAQPLVESGRQEGADHVQRAMGKVDEIHDAEYQRQAGGQQEEHQAVLQAIEGLLENQIEHVGSA</sequence>
<dbReference type="AlphaFoldDB" id="A0A645GN34"/>